<proteinExistence type="predicted"/>
<gene>
    <name evidence="1" type="ORF">PECUL_23A035236</name>
</gene>
<dbReference type="InterPro" id="IPR042566">
    <property type="entry name" value="L1_C"/>
</dbReference>
<accession>A0AAD1SY71</accession>
<evidence type="ECO:0000313" key="2">
    <source>
        <dbReference type="Proteomes" id="UP001295444"/>
    </source>
</evidence>
<dbReference type="Proteomes" id="UP001295444">
    <property type="component" value="Chromosome 08"/>
</dbReference>
<protein>
    <submittedName>
        <fullName evidence="1">Uncharacterized protein</fullName>
    </submittedName>
</protein>
<reference evidence="1" key="1">
    <citation type="submission" date="2022-03" db="EMBL/GenBank/DDBJ databases">
        <authorList>
            <person name="Alioto T."/>
            <person name="Alioto T."/>
            <person name="Gomez Garrido J."/>
        </authorList>
    </citation>
    <scope>NUCLEOTIDE SEQUENCE</scope>
</reference>
<organism evidence="1 2">
    <name type="scientific">Pelobates cultripes</name>
    <name type="common">Western spadefoot toad</name>
    <dbReference type="NCBI Taxonomy" id="61616"/>
    <lineage>
        <taxon>Eukaryota</taxon>
        <taxon>Metazoa</taxon>
        <taxon>Chordata</taxon>
        <taxon>Craniata</taxon>
        <taxon>Vertebrata</taxon>
        <taxon>Euteleostomi</taxon>
        <taxon>Amphibia</taxon>
        <taxon>Batrachia</taxon>
        <taxon>Anura</taxon>
        <taxon>Pelobatoidea</taxon>
        <taxon>Pelobatidae</taxon>
        <taxon>Pelobates</taxon>
    </lineage>
</organism>
<dbReference type="Gene3D" id="3.30.250.20">
    <property type="entry name" value="L1 transposable element, C-terminal domain"/>
    <property type="match status" value="1"/>
</dbReference>
<dbReference type="EMBL" id="OW240919">
    <property type="protein sequence ID" value="CAH2312676.1"/>
    <property type="molecule type" value="Genomic_DNA"/>
</dbReference>
<evidence type="ECO:0000313" key="1">
    <source>
        <dbReference type="EMBL" id="CAH2312676.1"/>
    </source>
</evidence>
<dbReference type="AlphaFoldDB" id="A0AAD1SY71"/>
<sequence>MGNYAIHYYTTKEAILKYNRDHELTYQGTTIALYQDLFTGTLQRRRDRKPMADVLRHNGIQFTWGHPFKIVAFKVGRRYTYLPGNNLMKFLDKLSITPPTAFTLPGPTRTAPGTPERVV</sequence>
<keyword evidence="2" id="KW-1185">Reference proteome</keyword>
<name>A0AAD1SY71_PELCU</name>